<keyword evidence="6 7" id="KW-0720">Serine protease</keyword>
<reference evidence="11 12" key="1">
    <citation type="submission" date="2023-11" db="EMBL/GenBank/DDBJ databases">
        <title>Paucibacter sp. nov., isolated from fresh soil in Korea.</title>
        <authorList>
            <person name="Le N.T.T."/>
        </authorList>
    </citation>
    <scope>NUCLEOTIDE SEQUENCE [LARGE SCALE GENOMIC DNA]</scope>
    <source>
        <strain evidence="11 12">R3-3</strain>
    </source>
</reference>
<dbReference type="InterPro" id="IPR015943">
    <property type="entry name" value="WD40/YVTN_repeat-like_dom_sf"/>
</dbReference>
<dbReference type="PANTHER" id="PTHR43253">
    <property type="entry name" value="TRICORN PROTEASE HOMOLOG 2-RELATED"/>
    <property type="match status" value="1"/>
</dbReference>
<dbReference type="Pfam" id="PF26550">
    <property type="entry name" value="Tricorn_2nd"/>
    <property type="match status" value="1"/>
</dbReference>
<dbReference type="InterPro" id="IPR029045">
    <property type="entry name" value="ClpP/crotonase-like_dom_sf"/>
</dbReference>
<comment type="caution">
    <text evidence="11">The sequence shown here is derived from an EMBL/GenBank/DDBJ whole genome shotgun (WGS) entry which is preliminary data.</text>
</comment>
<dbReference type="PIRSF" id="PIRSF036421">
    <property type="entry name" value="Tricorn_protease"/>
    <property type="match status" value="1"/>
</dbReference>
<dbReference type="Proteomes" id="UP001285263">
    <property type="component" value="Unassembled WGS sequence"/>
</dbReference>
<proteinExistence type="inferred from homology"/>
<keyword evidence="9" id="KW-0732">Signal</keyword>
<protein>
    <recommendedName>
        <fullName evidence="7">Tricorn protease homolog</fullName>
        <ecNumber evidence="7">3.4.21.-</ecNumber>
    </recommendedName>
</protein>
<feature type="chain" id="PRO_5045963602" description="Tricorn protease homolog" evidence="9">
    <location>
        <begin position="24"/>
        <end position="1116"/>
    </location>
</feature>
<dbReference type="Gene3D" id="2.120.10.60">
    <property type="entry name" value="Tricorn protease N-terminal domain"/>
    <property type="match status" value="1"/>
</dbReference>
<keyword evidence="3 7" id="KW-0963">Cytoplasm</keyword>
<dbReference type="Gene3D" id="3.30.750.44">
    <property type="match status" value="1"/>
</dbReference>
<dbReference type="EC" id="3.4.21.-" evidence="7"/>
<dbReference type="InterPro" id="IPR036034">
    <property type="entry name" value="PDZ_sf"/>
</dbReference>
<keyword evidence="12" id="KW-1185">Reference proteome</keyword>
<evidence type="ECO:0000259" key="10">
    <source>
        <dbReference type="SMART" id="SM00245"/>
    </source>
</evidence>
<comment type="similarity">
    <text evidence="2 7">Belongs to the peptidase S41B family.</text>
</comment>
<comment type="function">
    <text evidence="7">Degrades oligopeptides.</text>
</comment>
<dbReference type="SMART" id="SM00245">
    <property type="entry name" value="TSPc"/>
    <property type="match status" value="1"/>
</dbReference>
<dbReference type="SUPFAM" id="SSF69304">
    <property type="entry name" value="Tricorn protease N-terminal domain"/>
    <property type="match status" value="1"/>
</dbReference>
<keyword evidence="5 7" id="KW-0378">Hydrolase</keyword>
<organism evidence="11 12">
    <name type="scientific">Roseateles agri</name>
    <dbReference type="NCBI Taxonomy" id="3098619"/>
    <lineage>
        <taxon>Bacteria</taxon>
        <taxon>Pseudomonadati</taxon>
        <taxon>Pseudomonadota</taxon>
        <taxon>Betaproteobacteria</taxon>
        <taxon>Burkholderiales</taxon>
        <taxon>Sphaerotilaceae</taxon>
        <taxon>Roseateles</taxon>
    </lineage>
</organism>
<dbReference type="SUPFAM" id="SSF82171">
    <property type="entry name" value="DPP6 N-terminal domain-like"/>
    <property type="match status" value="1"/>
</dbReference>
<evidence type="ECO:0000256" key="7">
    <source>
        <dbReference type="PIRNR" id="PIRNR036421"/>
    </source>
</evidence>
<feature type="region of interest" description="Disordered" evidence="8">
    <location>
        <begin position="552"/>
        <end position="595"/>
    </location>
</feature>
<feature type="domain" description="Tail specific protease" evidence="10">
    <location>
        <begin position="887"/>
        <end position="1071"/>
    </location>
</feature>
<feature type="compositionally biased region" description="Basic and acidic residues" evidence="8">
    <location>
        <begin position="558"/>
        <end position="583"/>
    </location>
</feature>
<dbReference type="Gene3D" id="3.90.226.10">
    <property type="entry name" value="2-enoyl-CoA Hydratase, Chain A, domain 1"/>
    <property type="match status" value="1"/>
</dbReference>
<dbReference type="SUPFAM" id="SSF50156">
    <property type="entry name" value="PDZ domain-like"/>
    <property type="match status" value="1"/>
</dbReference>
<dbReference type="InterPro" id="IPR029414">
    <property type="entry name" value="Tricorn_PDZ"/>
</dbReference>
<feature type="signal peptide" evidence="9">
    <location>
        <begin position="1"/>
        <end position="23"/>
    </location>
</feature>
<evidence type="ECO:0000256" key="9">
    <source>
        <dbReference type="SAM" id="SignalP"/>
    </source>
</evidence>
<dbReference type="RefSeq" id="WP_320424119.1">
    <property type="nucleotide sequence ID" value="NZ_JAXCLA010000005.1"/>
</dbReference>
<dbReference type="InterPro" id="IPR028204">
    <property type="entry name" value="Tricorn_C1"/>
</dbReference>
<dbReference type="Gene3D" id="2.130.10.10">
    <property type="entry name" value="YVTN repeat-like/Quinoprotein amine dehydrogenase"/>
    <property type="match status" value="1"/>
</dbReference>
<evidence type="ECO:0000256" key="3">
    <source>
        <dbReference type="ARBA" id="ARBA00022490"/>
    </source>
</evidence>
<dbReference type="Pfam" id="PF26549">
    <property type="entry name" value="Tricorn_N"/>
    <property type="match status" value="1"/>
</dbReference>
<dbReference type="SUPFAM" id="SSF52096">
    <property type="entry name" value="ClpP/crotonase"/>
    <property type="match status" value="1"/>
</dbReference>
<sequence length="1116" mass="121624">MSQRFRWAATALAAALLAGPALAAEPAPLLRQPSLSKDRIAFVYGGDIWVSDRDGRNPRPLTSAAAAEWAPHFSPDGQWIAFSAAFDGNTDVYVIPAAGGQPRRLTWHPGADLVNGWSADGKRVLFSSAREVANSRSRQLWEVPLAGGAEAKVMDAVVFAGEWSPDGKRIAYQNYLPAYSGASGWRQHRGGSTPAIWIVDPATKTWEKLPHVNANDINPIWSGPDEVIFVSDRADDTANLFAYSTKTKALRQLTHEKVWDVHSAAVQGGTVVYEAGGRLKELKLADGSVRELDIQPSAPAPQARPQWKDASRTITSAELSATGKRVLVSARGDVFTVPVKDGSTRNLTASSGVREKDALWSPDGQTVAYIADAGSGTALHHQLVIRGQDGMDAKLPARRFDLGADGYFTLLAWAPDGHRLALQDNHLNLYVIEPGAKDGKGELKRVATSQMRGRFDVSFSPDGRWLAYTTVGANYFGQVRMQDLLSGHDIAVSDGLSQAGNPVFATKDDSDYLFFTSSINSGTQQAGLDMSSQERSLRSGIFVAVLNADGKSPLQPKAGDEETKTEQKTEEKKKEDAKDKQEKPATAAKPPRALRVDEAGLQQRIVGLPVAERNYDSLAVAADGALFYLEHQQPGISQEPPDADTGDEAELYRFDFEDKKAKSLKAGLRDYGLSADGKVLLLRYGGGRLETAEAKDKLDAKAVDLSGLRTLVDPRQEWQQIFDETWRMEKEYFYDPKLHGLDWAGIYKRYQPLVAGVQRREDLNELLVEMIGELQVGHNRVGGGDVYSEPSAKVGLLGADFAVEHGRYRLKTIYGGDRWNPFLKAPLALPGQAAKVGEYLLAVNGRELDAARGNLYTLLDGTVGKQVVLTLAQDAEGKAGRRDITVEPVASEAGLRRWAWIEHNRQYVDKASGGKIAYVYLPDTADEGFQHFNRMFFAQVDKAGLIVDDRRNSGGQAANYVTDVLSRPYLASWKDRDGLVQDTPAGAIYGPKAMLIDQDAGSGGDFLPYAFKRLKLGPLVGKRTWGGLIGISANPSLIDGGTLVVPFFRFFTPDGQWRVENEGVAPDLEVDLDPLAVNEGRDTQLDAAIAAVQSQLKDWKPIQLKKAPPVPTQVGK</sequence>
<dbReference type="EMBL" id="JAXCLA010000005">
    <property type="protein sequence ID" value="MDY0746224.1"/>
    <property type="molecule type" value="Genomic_DNA"/>
</dbReference>
<dbReference type="Gene3D" id="2.30.42.10">
    <property type="match status" value="1"/>
</dbReference>
<dbReference type="InterPro" id="IPR012393">
    <property type="entry name" value="Tricorn_protease"/>
</dbReference>
<evidence type="ECO:0000256" key="4">
    <source>
        <dbReference type="ARBA" id="ARBA00022670"/>
    </source>
</evidence>
<evidence type="ECO:0000256" key="8">
    <source>
        <dbReference type="SAM" id="MobiDB-lite"/>
    </source>
</evidence>
<dbReference type="Pfam" id="PF14685">
    <property type="entry name" value="PDZ_Tricorn"/>
    <property type="match status" value="1"/>
</dbReference>
<evidence type="ECO:0000256" key="2">
    <source>
        <dbReference type="ARBA" id="ARBA00008524"/>
    </source>
</evidence>
<keyword evidence="4 7" id="KW-0645">Protease</keyword>
<dbReference type="CDD" id="cd07562">
    <property type="entry name" value="Peptidase_S41_TRI"/>
    <property type="match status" value="1"/>
</dbReference>
<dbReference type="InterPro" id="IPR005151">
    <property type="entry name" value="Tail-specific_protease"/>
</dbReference>
<name>A0ABU5DIT7_9BURK</name>
<evidence type="ECO:0000256" key="6">
    <source>
        <dbReference type="ARBA" id="ARBA00022825"/>
    </source>
</evidence>
<gene>
    <name evidence="11" type="ORF">SNE35_17025</name>
</gene>
<dbReference type="PANTHER" id="PTHR43253:SF1">
    <property type="entry name" value="TRICORN PROTEASE HOMOLOG 2-RELATED"/>
    <property type="match status" value="1"/>
</dbReference>
<evidence type="ECO:0000313" key="12">
    <source>
        <dbReference type="Proteomes" id="UP001285263"/>
    </source>
</evidence>
<dbReference type="Pfam" id="PF03572">
    <property type="entry name" value="Peptidase_S41"/>
    <property type="match status" value="1"/>
</dbReference>
<accession>A0ABU5DIT7</accession>
<comment type="subcellular location">
    <subcellularLocation>
        <location evidence="1 7">Cytoplasm</location>
    </subcellularLocation>
</comment>
<evidence type="ECO:0000313" key="11">
    <source>
        <dbReference type="EMBL" id="MDY0746224.1"/>
    </source>
</evidence>
<dbReference type="Pfam" id="PF14684">
    <property type="entry name" value="Tricorn_C1"/>
    <property type="match status" value="1"/>
</dbReference>
<evidence type="ECO:0000256" key="1">
    <source>
        <dbReference type="ARBA" id="ARBA00004496"/>
    </source>
</evidence>
<evidence type="ECO:0000256" key="5">
    <source>
        <dbReference type="ARBA" id="ARBA00022801"/>
    </source>
</evidence>